<protein>
    <submittedName>
        <fullName evidence="1">Uncharacterized protein</fullName>
    </submittedName>
</protein>
<dbReference type="AlphaFoldDB" id="A0A9J5W611"/>
<evidence type="ECO:0000313" key="2">
    <source>
        <dbReference type="Proteomes" id="UP000824120"/>
    </source>
</evidence>
<organism evidence="1 2">
    <name type="scientific">Solanum commersonii</name>
    <name type="common">Commerson's wild potato</name>
    <name type="synonym">Commerson's nightshade</name>
    <dbReference type="NCBI Taxonomy" id="4109"/>
    <lineage>
        <taxon>Eukaryota</taxon>
        <taxon>Viridiplantae</taxon>
        <taxon>Streptophyta</taxon>
        <taxon>Embryophyta</taxon>
        <taxon>Tracheophyta</taxon>
        <taxon>Spermatophyta</taxon>
        <taxon>Magnoliopsida</taxon>
        <taxon>eudicotyledons</taxon>
        <taxon>Gunneridae</taxon>
        <taxon>Pentapetalae</taxon>
        <taxon>asterids</taxon>
        <taxon>lamiids</taxon>
        <taxon>Solanales</taxon>
        <taxon>Solanaceae</taxon>
        <taxon>Solanoideae</taxon>
        <taxon>Solaneae</taxon>
        <taxon>Solanum</taxon>
    </lineage>
</organism>
<gene>
    <name evidence="1" type="ORF">H5410_060268</name>
</gene>
<keyword evidence="2" id="KW-1185">Reference proteome</keyword>
<sequence length="103" mass="11699">MMFSGINHFLGARSWQLIHRGGRKWTTRWRPLNRNGVRERSGAGGARHHCFAVECEREATLASGEENEVGEGAIMAVKRFFGQIWWCGGLGCCFCGGWRRKEK</sequence>
<proteinExistence type="predicted"/>
<dbReference type="EMBL" id="JACXVP010000012">
    <property type="protein sequence ID" value="KAG5570502.1"/>
    <property type="molecule type" value="Genomic_DNA"/>
</dbReference>
<dbReference type="Proteomes" id="UP000824120">
    <property type="component" value="Chromosome 12"/>
</dbReference>
<name>A0A9J5W611_SOLCO</name>
<accession>A0A9J5W611</accession>
<reference evidence="1 2" key="1">
    <citation type="submission" date="2020-09" db="EMBL/GenBank/DDBJ databases">
        <title>De no assembly of potato wild relative species, Solanum commersonii.</title>
        <authorList>
            <person name="Cho K."/>
        </authorList>
    </citation>
    <scope>NUCLEOTIDE SEQUENCE [LARGE SCALE GENOMIC DNA]</scope>
    <source>
        <strain evidence="1">LZ3.2</strain>
        <tissue evidence="1">Leaf</tissue>
    </source>
</reference>
<comment type="caution">
    <text evidence="1">The sequence shown here is derived from an EMBL/GenBank/DDBJ whole genome shotgun (WGS) entry which is preliminary data.</text>
</comment>
<evidence type="ECO:0000313" key="1">
    <source>
        <dbReference type="EMBL" id="KAG5570502.1"/>
    </source>
</evidence>